<dbReference type="EnsemblMetazoa" id="HelroT184178">
    <property type="protein sequence ID" value="HelroP184178"/>
    <property type="gene ID" value="HelroG184178"/>
</dbReference>
<name>T1FKQ3_HELRO</name>
<keyword evidence="2" id="KW-0812">Transmembrane</keyword>
<sequence>MYPLKVFRRLLHNSGESFDSYLEKAFCIVRKHWIIHHIPIFRRNLDVMVVPRKTFAAGVLVVFCAVAMMATCAATFNRDGYEEPLEGLTNHRGKGHRRLSLRYEPEDADEYLTNIRQQSVESFVPNEDGNIPGLYTNSGRAKNNDKRGVFRYG</sequence>
<dbReference type="AlphaFoldDB" id="T1FKQ3"/>
<evidence type="ECO:0000256" key="2">
    <source>
        <dbReference type="SAM" id="Phobius"/>
    </source>
</evidence>
<dbReference type="InParanoid" id="T1FKQ3"/>
<dbReference type="RefSeq" id="XP_009015159.1">
    <property type="nucleotide sequence ID" value="XM_009016911.1"/>
</dbReference>
<dbReference type="HOGENOM" id="CLU_1715244_0_0_1"/>
<dbReference type="GeneID" id="20209402"/>
<feature type="region of interest" description="Disordered" evidence="1">
    <location>
        <begin position="125"/>
        <end position="153"/>
    </location>
</feature>
<feature type="compositionally biased region" description="Basic and acidic residues" evidence="1">
    <location>
        <begin position="142"/>
        <end position="153"/>
    </location>
</feature>
<dbReference type="EMBL" id="AMQM01009347">
    <property type="status" value="NOT_ANNOTATED_CDS"/>
    <property type="molecule type" value="Genomic_DNA"/>
</dbReference>
<evidence type="ECO:0000313" key="5">
    <source>
        <dbReference type="Proteomes" id="UP000015101"/>
    </source>
</evidence>
<dbReference type="KEGG" id="hro:HELRODRAFT_184178"/>
<reference evidence="3 5" key="2">
    <citation type="journal article" date="2013" name="Nature">
        <title>Insights into bilaterian evolution from three spiralian genomes.</title>
        <authorList>
            <person name="Simakov O."/>
            <person name="Marletaz F."/>
            <person name="Cho S.J."/>
            <person name="Edsinger-Gonzales E."/>
            <person name="Havlak P."/>
            <person name="Hellsten U."/>
            <person name="Kuo D.H."/>
            <person name="Larsson T."/>
            <person name="Lv J."/>
            <person name="Arendt D."/>
            <person name="Savage R."/>
            <person name="Osoegawa K."/>
            <person name="de Jong P."/>
            <person name="Grimwood J."/>
            <person name="Chapman J.A."/>
            <person name="Shapiro H."/>
            <person name="Aerts A."/>
            <person name="Otillar R.P."/>
            <person name="Terry A.Y."/>
            <person name="Boore J.L."/>
            <person name="Grigoriev I.V."/>
            <person name="Lindberg D.R."/>
            <person name="Seaver E.C."/>
            <person name="Weisblat D.A."/>
            <person name="Putnam N.H."/>
            <person name="Rokhsar D.S."/>
        </authorList>
    </citation>
    <scope>NUCLEOTIDE SEQUENCE</scope>
</reference>
<organism evidence="4 5">
    <name type="scientific">Helobdella robusta</name>
    <name type="common">Californian leech</name>
    <dbReference type="NCBI Taxonomy" id="6412"/>
    <lineage>
        <taxon>Eukaryota</taxon>
        <taxon>Metazoa</taxon>
        <taxon>Spiralia</taxon>
        <taxon>Lophotrochozoa</taxon>
        <taxon>Annelida</taxon>
        <taxon>Clitellata</taxon>
        <taxon>Hirudinea</taxon>
        <taxon>Rhynchobdellida</taxon>
        <taxon>Glossiphoniidae</taxon>
        <taxon>Helobdella</taxon>
    </lineage>
</organism>
<dbReference type="CTD" id="20209402"/>
<gene>
    <name evidence="4" type="primary">20209402</name>
    <name evidence="3" type="ORF">HELRODRAFT_184178</name>
</gene>
<reference evidence="5" key="1">
    <citation type="submission" date="2012-12" db="EMBL/GenBank/DDBJ databases">
        <authorList>
            <person name="Hellsten U."/>
            <person name="Grimwood J."/>
            <person name="Chapman J.A."/>
            <person name="Shapiro H."/>
            <person name="Aerts A."/>
            <person name="Otillar R.P."/>
            <person name="Terry A.Y."/>
            <person name="Boore J.L."/>
            <person name="Simakov O."/>
            <person name="Marletaz F."/>
            <person name="Cho S.-J."/>
            <person name="Edsinger-Gonzales E."/>
            <person name="Havlak P."/>
            <person name="Kuo D.-H."/>
            <person name="Larsson T."/>
            <person name="Lv J."/>
            <person name="Arendt D."/>
            <person name="Savage R."/>
            <person name="Osoegawa K."/>
            <person name="de Jong P."/>
            <person name="Lindberg D.R."/>
            <person name="Seaver E.C."/>
            <person name="Weisblat D.A."/>
            <person name="Putnam N.H."/>
            <person name="Grigoriev I.V."/>
            <person name="Rokhsar D.S."/>
        </authorList>
    </citation>
    <scope>NUCLEOTIDE SEQUENCE</scope>
</reference>
<evidence type="ECO:0000313" key="4">
    <source>
        <dbReference type="EnsemblMetazoa" id="HelroP184178"/>
    </source>
</evidence>
<dbReference type="Proteomes" id="UP000015101">
    <property type="component" value="Unassembled WGS sequence"/>
</dbReference>
<accession>T1FKQ3</accession>
<protein>
    <submittedName>
        <fullName evidence="3 4">Uncharacterized protein</fullName>
    </submittedName>
</protein>
<reference evidence="4" key="3">
    <citation type="submission" date="2015-06" db="UniProtKB">
        <authorList>
            <consortium name="EnsemblMetazoa"/>
        </authorList>
    </citation>
    <scope>IDENTIFICATION</scope>
</reference>
<evidence type="ECO:0000313" key="3">
    <source>
        <dbReference type="EMBL" id="ESO06740.1"/>
    </source>
</evidence>
<keyword evidence="2" id="KW-1133">Transmembrane helix</keyword>
<dbReference type="EMBL" id="KB096301">
    <property type="protein sequence ID" value="ESO06740.1"/>
    <property type="molecule type" value="Genomic_DNA"/>
</dbReference>
<feature type="transmembrane region" description="Helical" evidence="2">
    <location>
        <begin position="55"/>
        <end position="76"/>
    </location>
</feature>
<evidence type="ECO:0000256" key="1">
    <source>
        <dbReference type="SAM" id="MobiDB-lite"/>
    </source>
</evidence>
<proteinExistence type="predicted"/>
<keyword evidence="2" id="KW-0472">Membrane</keyword>
<keyword evidence="5" id="KW-1185">Reference proteome</keyword>